<proteinExistence type="predicted"/>
<sequence length="86" mass="10006">MQLDKKTLNKEYLNKALLLLYKDEQDILFTDKDLKDVLSDPRCESFISDSLRTKAHLDKFEVSPRPSTIKNIMDFAKKAIDNKDSN</sequence>
<dbReference type="RefSeq" id="WP_168883478.1">
    <property type="nucleotide sequence ID" value="NZ_JABAIL010000005.1"/>
</dbReference>
<comment type="caution">
    <text evidence="1">The sequence shown here is derived from an EMBL/GenBank/DDBJ whole genome shotgun (WGS) entry which is preliminary data.</text>
</comment>
<keyword evidence="2" id="KW-1185">Reference proteome</keyword>
<evidence type="ECO:0000313" key="2">
    <source>
        <dbReference type="Proteomes" id="UP000585050"/>
    </source>
</evidence>
<protein>
    <submittedName>
        <fullName evidence="1">Uncharacterized protein</fullName>
    </submittedName>
</protein>
<reference evidence="1 2" key="1">
    <citation type="submission" date="2020-04" db="EMBL/GenBank/DDBJ databases">
        <title>Flammeovirga sp. SR4, a novel species isolated from seawater.</title>
        <authorList>
            <person name="Wang X."/>
        </authorList>
    </citation>
    <scope>NUCLEOTIDE SEQUENCE [LARGE SCALE GENOMIC DNA]</scope>
    <source>
        <strain evidence="1 2">SR4</strain>
    </source>
</reference>
<name>A0A7X8SM93_9BACT</name>
<organism evidence="1 2">
    <name type="scientific">Flammeovirga agarivorans</name>
    <dbReference type="NCBI Taxonomy" id="2726742"/>
    <lineage>
        <taxon>Bacteria</taxon>
        <taxon>Pseudomonadati</taxon>
        <taxon>Bacteroidota</taxon>
        <taxon>Cytophagia</taxon>
        <taxon>Cytophagales</taxon>
        <taxon>Flammeovirgaceae</taxon>
        <taxon>Flammeovirga</taxon>
    </lineage>
</organism>
<dbReference type="AlphaFoldDB" id="A0A7X8SM93"/>
<evidence type="ECO:0000313" key="1">
    <source>
        <dbReference type="EMBL" id="NLR92757.1"/>
    </source>
</evidence>
<dbReference type="Proteomes" id="UP000585050">
    <property type="component" value="Unassembled WGS sequence"/>
</dbReference>
<dbReference type="EMBL" id="JABAIL010000005">
    <property type="protein sequence ID" value="NLR92757.1"/>
    <property type="molecule type" value="Genomic_DNA"/>
</dbReference>
<gene>
    <name evidence="1" type="ORF">HGP29_16175</name>
</gene>
<accession>A0A7X8SM93</accession>